<dbReference type="InterPro" id="IPR012337">
    <property type="entry name" value="RNaseH-like_sf"/>
</dbReference>
<dbReference type="Gene3D" id="3.30.420.10">
    <property type="entry name" value="Ribonuclease H-like superfamily/Ribonuclease H"/>
    <property type="match status" value="1"/>
</dbReference>
<dbReference type="SUPFAM" id="SSF53098">
    <property type="entry name" value="Ribonuclease H-like"/>
    <property type="match status" value="1"/>
</dbReference>
<dbReference type="Gene3D" id="3.40.50.2300">
    <property type="match status" value="1"/>
</dbReference>
<comment type="caution">
    <text evidence="4">The sequence shown here is derived from an EMBL/GenBank/DDBJ whole genome shotgun (WGS) entry which is preliminary data.</text>
</comment>
<proteinExistence type="inferred from homology"/>
<dbReference type="InterPro" id="IPR036397">
    <property type="entry name" value="RNaseH_sf"/>
</dbReference>
<protein>
    <recommendedName>
        <fullName evidence="2">Protein argonaute</fullName>
    </recommendedName>
</protein>
<evidence type="ECO:0000313" key="4">
    <source>
        <dbReference type="EMBL" id="TDU40350.1"/>
    </source>
</evidence>
<gene>
    <name evidence="4" type="ORF">BXY82_2397</name>
</gene>
<evidence type="ECO:0000259" key="3">
    <source>
        <dbReference type="PROSITE" id="PS50822"/>
    </source>
</evidence>
<keyword evidence="5" id="KW-1185">Reference proteome</keyword>
<reference evidence="4 5" key="1">
    <citation type="submission" date="2019-03" db="EMBL/GenBank/DDBJ databases">
        <title>Genomic Encyclopedia of Archaeal and Bacterial Type Strains, Phase II (KMG-II): from individual species to whole genera.</title>
        <authorList>
            <person name="Goeker M."/>
        </authorList>
    </citation>
    <scope>NUCLEOTIDE SEQUENCE [LARGE SCALE GENOMIC DNA]</scope>
    <source>
        <strain evidence="4 5">DSM 28135</strain>
    </source>
</reference>
<sequence length="695" mass="82216">MQEHLKFNILNFNWPRKLLTFYVSLNKVDGVDTIHHRKFPSTITEVFSNEELEEAEEIYTTFTKPREGFKPLKVDCNNYNLNLYKQFLNAQIKEHFDNLNIVNRKNGVLKDRQVWVLSKDEYHKDYHYYDKFTLKIQIAEVSDHPELVVAFDGTSKILKKSVQELEYTHLITKAIFRNQVVNFQMETDTPQKETFYNSLILEELLPILNRELQRDLNIPFELKKTKNRYIKYLKKIEDFTKEHLLTDSFKQICDFRSEEFIDAPLNRIGHIEKEKGLLEYGKDAQGNKQTGITPKLELNRYRPYFRPPNPNIKFFFIYHKDHEATIKKLWGYLKNGTGNYYKGLKSFIDIPVNSAPNHFIEFENKENPIPEIEQKLNELEWDTSVAYLAFYISPFTRFESNPQLKNIYYQVKELCLDEGIMTQAIDFEDLQRNITNYQWHLNNISLAIHAKLGGKPWKLAVTEKKELVIGVGAFTNQDHKHRYVASAFSFQNNGIFNKFDCFSKNETDLLAGSIISAIRKFFTQSEADKIVIHFYKEMSKREMQPILEGMHKLNLENKPIYILNINKTESKDIIAYDTDFENNLMPYSGTFVRLGERKFLLFNNGRFEEERFFDSDGFPFPIKVSMSSPNDDAFEDDNIITELLTQVFQFSRLYWKSLKPQNVPITIRYPEMVAQLVPRFQNDIKEEAKNKLWFL</sequence>
<feature type="domain" description="Piwi" evidence="3">
    <location>
        <begin position="387"/>
        <end position="682"/>
    </location>
</feature>
<dbReference type="SMART" id="SM00950">
    <property type="entry name" value="Piwi"/>
    <property type="match status" value="1"/>
</dbReference>
<dbReference type="PROSITE" id="PS50822">
    <property type="entry name" value="PIWI"/>
    <property type="match status" value="1"/>
</dbReference>
<dbReference type="InterPro" id="IPR003165">
    <property type="entry name" value="Piwi"/>
</dbReference>
<dbReference type="Proteomes" id="UP000294689">
    <property type="component" value="Unassembled WGS sequence"/>
</dbReference>
<evidence type="ECO:0000256" key="1">
    <source>
        <dbReference type="ARBA" id="ARBA00035012"/>
    </source>
</evidence>
<dbReference type="EMBL" id="SOBW01000008">
    <property type="protein sequence ID" value="TDU40350.1"/>
    <property type="molecule type" value="Genomic_DNA"/>
</dbReference>
<dbReference type="AlphaFoldDB" id="A0A4R7Q1L2"/>
<evidence type="ECO:0000256" key="2">
    <source>
        <dbReference type="ARBA" id="ARBA00035032"/>
    </source>
</evidence>
<dbReference type="GO" id="GO:0003676">
    <property type="term" value="F:nucleic acid binding"/>
    <property type="evidence" value="ECO:0007669"/>
    <property type="project" value="InterPro"/>
</dbReference>
<evidence type="ECO:0000313" key="5">
    <source>
        <dbReference type="Proteomes" id="UP000294689"/>
    </source>
</evidence>
<comment type="similarity">
    <text evidence="1">Belongs to the argonaute family. Long pAgo subfamily.</text>
</comment>
<dbReference type="RefSeq" id="WP_133758371.1">
    <property type="nucleotide sequence ID" value="NZ_SOBW01000008.1"/>
</dbReference>
<accession>A0A4R7Q1L2</accession>
<organism evidence="4 5">
    <name type="scientific">Gelidibacter sediminis</name>
    <dbReference type="NCBI Taxonomy" id="1608710"/>
    <lineage>
        <taxon>Bacteria</taxon>
        <taxon>Pseudomonadati</taxon>
        <taxon>Bacteroidota</taxon>
        <taxon>Flavobacteriia</taxon>
        <taxon>Flavobacteriales</taxon>
        <taxon>Flavobacteriaceae</taxon>
        <taxon>Gelidibacter</taxon>
    </lineage>
</organism>
<dbReference type="OrthoDB" id="1388275at2"/>
<dbReference type="Pfam" id="PF02171">
    <property type="entry name" value="Piwi"/>
    <property type="match status" value="1"/>
</dbReference>
<name>A0A4R7Q1L2_9FLAO</name>